<dbReference type="OrthoDB" id="13239at2"/>
<accession>A0A128ECH6</accession>
<comment type="function">
    <text evidence="2">NDH-1 shuttles electrons from NADH, via FMN and iron-sulfur (Fe-S) centers, to quinones in the respiratory chain. Couples the redox reaction to proton translocation (for every two electrons transferred, four hydrogen ions are translocated across the cytoplasmic membrane), and thus conserves the redox energy in a proton gradient.</text>
</comment>
<keyword evidence="3" id="KW-0560">Oxidoreductase</keyword>
<dbReference type="PANTHER" id="PTHR33269:SF17">
    <property type="entry name" value="NADH-UBIQUINONE OXIDOREDUCTASE CHAIN 6"/>
    <property type="match status" value="1"/>
</dbReference>
<dbReference type="RefSeq" id="WP_075493836.1">
    <property type="nucleotide sequence ID" value="NZ_CP053844.1"/>
</dbReference>
<comment type="catalytic activity">
    <reaction evidence="2">
        <text>a quinone + NADH + 5 H(+)(in) = a quinol + NAD(+) + 4 H(+)(out)</text>
        <dbReference type="Rhea" id="RHEA:57888"/>
        <dbReference type="ChEBI" id="CHEBI:15378"/>
        <dbReference type="ChEBI" id="CHEBI:24646"/>
        <dbReference type="ChEBI" id="CHEBI:57540"/>
        <dbReference type="ChEBI" id="CHEBI:57945"/>
        <dbReference type="ChEBI" id="CHEBI:132124"/>
    </reaction>
</comment>
<evidence type="ECO:0000313" key="4">
    <source>
        <dbReference type="Proteomes" id="UP000069632"/>
    </source>
</evidence>
<evidence type="ECO:0000256" key="2">
    <source>
        <dbReference type="RuleBase" id="RU004429"/>
    </source>
</evidence>
<dbReference type="AlphaFoldDB" id="A0A128ECH6"/>
<dbReference type="GO" id="GO:0008137">
    <property type="term" value="F:NADH dehydrogenase (ubiquinone) activity"/>
    <property type="evidence" value="ECO:0007669"/>
    <property type="project" value="UniProtKB-UniRule"/>
</dbReference>
<keyword evidence="4" id="KW-1185">Reference proteome</keyword>
<keyword evidence="2" id="KW-1003">Cell membrane</keyword>
<comment type="subcellular location">
    <subcellularLocation>
        <location evidence="2">Cell membrane</location>
        <topology evidence="2">Multi-pass membrane protein</topology>
    </subcellularLocation>
</comment>
<dbReference type="InterPro" id="IPR001457">
    <property type="entry name" value="NADH_UbQ/plastoQ_OxRdtase_su6"/>
</dbReference>
<reference evidence="3 4" key="1">
    <citation type="submission" date="2016-02" db="EMBL/GenBank/DDBJ databases">
        <authorList>
            <consortium name="Pathogen Informatics"/>
        </authorList>
    </citation>
    <scope>NUCLEOTIDE SEQUENCE [LARGE SCALE GENOMIC DNA]</scope>
    <source>
        <strain evidence="3 4">RC20</strain>
    </source>
</reference>
<proteinExistence type="inferred from homology"/>
<feature type="transmembrane region" description="Helical" evidence="2">
    <location>
        <begin position="6"/>
        <end position="23"/>
    </location>
</feature>
<sequence>MIEILGFYFFAITSISLFAISVFSKRTLYAMSALAGGMIFVSGFFFMLNAEFLGIVQIIVYTGAVMVLYAFSMMFFDAQVEVPEKTKSYKLIYSLSIFSALLLFLMILAPVVGTNLKPEYAIVEGVGNTELIGLVVFTKYLVVFELVAVMLLVAMICGIILAHKDMQKKALAKENAQ</sequence>
<feature type="transmembrane region" description="Helical" evidence="2">
    <location>
        <begin position="28"/>
        <end position="46"/>
    </location>
</feature>
<keyword evidence="2" id="KW-0472">Membrane</keyword>
<feature type="transmembrane region" description="Helical" evidence="2">
    <location>
        <begin position="132"/>
        <end position="161"/>
    </location>
</feature>
<feature type="transmembrane region" description="Helical" evidence="2">
    <location>
        <begin position="91"/>
        <end position="112"/>
    </location>
</feature>
<keyword evidence="2" id="KW-0520">NAD</keyword>
<keyword evidence="2" id="KW-0874">Quinone</keyword>
<dbReference type="GO" id="GO:0048038">
    <property type="term" value="F:quinone binding"/>
    <property type="evidence" value="ECO:0007669"/>
    <property type="project" value="UniProtKB-UniRule"/>
</dbReference>
<dbReference type="Gene3D" id="1.20.120.1200">
    <property type="entry name" value="NADH-ubiquinone/plastoquinone oxidoreductase chain 6, subunit NuoJ"/>
    <property type="match status" value="1"/>
</dbReference>
<dbReference type="InterPro" id="IPR042106">
    <property type="entry name" value="Nuo/plastoQ_OxRdtase_6_NuoJ"/>
</dbReference>
<evidence type="ECO:0000256" key="1">
    <source>
        <dbReference type="ARBA" id="ARBA00005698"/>
    </source>
</evidence>
<evidence type="ECO:0000313" key="3">
    <source>
        <dbReference type="EMBL" id="CZE46062.1"/>
    </source>
</evidence>
<organism evidence="3 4">
    <name type="scientific">Campylobacter geochelonis</name>
    <dbReference type="NCBI Taxonomy" id="1780362"/>
    <lineage>
        <taxon>Bacteria</taxon>
        <taxon>Pseudomonadati</taxon>
        <taxon>Campylobacterota</taxon>
        <taxon>Epsilonproteobacteria</taxon>
        <taxon>Campylobacterales</taxon>
        <taxon>Campylobacteraceae</taxon>
        <taxon>Campylobacter</taxon>
    </lineage>
</organism>
<dbReference type="EMBL" id="FIZP01000001">
    <property type="protein sequence ID" value="CZE46062.1"/>
    <property type="molecule type" value="Genomic_DNA"/>
</dbReference>
<dbReference type="NCBIfam" id="NF005167">
    <property type="entry name" value="PRK06638.2-2"/>
    <property type="match status" value="1"/>
</dbReference>
<dbReference type="PANTHER" id="PTHR33269">
    <property type="entry name" value="NADH-UBIQUINONE OXIDOREDUCTASE CHAIN 6"/>
    <property type="match status" value="1"/>
</dbReference>
<dbReference type="GO" id="GO:0016491">
    <property type="term" value="F:oxidoreductase activity"/>
    <property type="evidence" value="ECO:0007669"/>
    <property type="project" value="UniProtKB-KW"/>
</dbReference>
<protein>
    <recommendedName>
        <fullName evidence="2">NADH-quinone oxidoreductase subunit J</fullName>
        <ecNumber evidence="2">7.1.1.-</ecNumber>
    </recommendedName>
</protein>
<comment type="similarity">
    <text evidence="1 2">Belongs to the complex I subunit 6 family.</text>
</comment>
<keyword evidence="2" id="KW-1133">Transmembrane helix</keyword>
<feature type="transmembrane region" description="Helical" evidence="2">
    <location>
        <begin position="52"/>
        <end position="71"/>
    </location>
</feature>
<gene>
    <name evidence="3" type="primary">nuoJ</name>
    <name evidence="3" type="ORF">ERS672216_00173</name>
</gene>
<dbReference type="Pfam" id="PF00499">
    <property type="entry name" value="Oxidored_q3"/>
    <property type="match status" value="1"/>
</dbReference>
<keyword evidence="2" id="KW-0812">Transmembrane</keyword>
<dbReference type="EC" id="7.1.1.-" evidence="2"/>
<name>A0A128ECH6_9BACT</name>
<dbReference type="Proteomes" id="UP000069632">
    <property type="component" value="Unassembled WGS sequence"/>
</dbReference>
<dbReference type="GO" id="GO:0005886">
    <property type="term" value="C:plasma membrane"/>
    <property type="evidence" value="ECO:0007669"/>
    <property type="project" value="UniProtKB-SubCell"/>
</dbReference>